<keyword evidence="9 19" id="KW-0808">Transferase</keyword>
<keyword evidence="10 19" id="KW-0812">Transmembrane</keyword>
<evidence type="ECO:0000256" key="1">
    <source>
        <dbReference type="ARBA" id="ARBA00001946"/>
    </source>
</evidence>
<evidence type="ECO:0000313" key="20">
    <source>
        <dbReference type="EMBL" id="MEN3930454.1"/>
    </source>
</evidence>
<comment type="cofactor">
    <cofactor evidence="1 19">
        <name>Mg(2+)</name>
        <dbReference type="ChEBI" id="CHEBI:18420"/>
    </cofactor>
</comment>
<evidence type="ECO:0000256" key="19">
    <source>
        <dbReference type="HAMAP-Rule" id="MF_00719"/>
    </source>
</evidence>
<evidence type="ECO:0000256" key="13">
    <source>
        <dbReference type="ARBA" id="ARBA00023136"/>
    </source>
</evidence>
<evidence type="ECO:0000256" key="5">
    <source>
        <dbReference type="ARBA" id="ARBA00013200"/>
    </source>
</evidence>
<comment type="pathway">
    <text evidence="3 19">Cofactor biosynthesis; adenosylcobalamin biosynthesis; adenosylcobalamin from cob(II)yrinate a,c-diamide: step 7/7.</text>
</comment>
<dbReference type="Pfam" id="PF02654">
    <property type="entry name" value="CobS"/>
    <property type="match status" value="1"/>
</dbReference>
<comment type="function">
    <text evidence="14 19">Joins adenosylcobinamide-GDP and alpha-ribazole to generate adenosylcobalamin (Ado-cobalamin). Also synthesizes adenosylcobalamin 5'-phosphate from adenosylcobinamide-GDP and alpha-ribazole 5'-phosphate.</text>
</comment>
<dbReference type="NCBIfam" id="TIGR00317">
    <property type="entry name" value="cobS"/>
    <property type="match status" value="1"/>
</dbReference>
<dbReference type="EC" id="2.7.8.26" evidence="5 19"/>
<evidence type="ECO:0000256" key="6">
    <source>
        <dbReference type="ARBA" id="ARBA00015850"/>
    </source>
</evidence>
<dbReference type="Proteomes" id="UP001418637">
    <property type="component" value="Unassembled WGS sequence"/>
</dbReference>
<feature type="transmembrane region" description="Helical" evidence="19">
    <location>
        <begin position="204"/>
        <end position="222"/>
    </location>
</feature>
<sequence>MSNKDQTPDQTTPQSKGYLSPIWAVAQCLRFYSRLPIPPLPGEPDPYGAPNFDHMPRALPFAGMLIGLIGALVLCLTSWLFRNDMVAAGLAIAAMTFITGAFHEDGLADTADGFGGGATIERRLVIMKDSLIGSFGASALVLAFIVRVSALAGVSGGLTLLGSATCIVIAAFLSRISALYILVALPSARSDGMSRSVGRTSWPNYISGLVIAWVLALCLGYVCGLPLAGIYLAPLSALLVSYLMARFSKRMINGQTGDVAGAAQLLGEIAVYLSVLGSLAWQ</sequence>
<evidence type="ECO:0000313" key="21">
    <source>
        <dbReference type="Proteomes" id="UP001418637"/>
    </source>
</evidence>
<keyword evidence="21" id="KW-1185">Reference proteome</keyword>
<evidence type="ECO:0000256" key="18">
    <source>
        <dbReference type="ARBA" id="ARBA00049504"/>
    </source>
</evidence>
<dbReference type="InterPro" id="IPR003805">
    <property type="entry name" value="CobS"/>
</dbReference>
<evidence type="ECO:0000256" key="2">
    <source>
        <dbReference type="ARBA" id="ARBA00004651"/>
    </source>
</evidence>
<name>A0ABV0BHJ4_9HYPH</name>
<comment type="catalytic activity">
    <reaction evidence="17 19">
        <text>alpha-ribazole + adenosylcob(III)inamide-GDP = adenosylcob(III)alamin + GMP + H(+)</text>
        <dbReference type="Rhea" id="RHEA:16049"/>
        <dbReference type="ChEBI" id="CHEBI:10329"/>
        <dbReference type="ChEBI" id="CHEBI:15378"/>
        <dbReference type="ChEBI" id="CHEBI:18408"/>
        <dbReference type="ChEBI" id="CHEBI:58115"/>
        <dbReference type="ChEBI" id="CHEBI:60487"/>
        <dbReference type="EC" id="2.7.8.26"/>
    </reaction>
</comment>
<evidence type="ECO:0000256" key="15">
    <source>
        <dbReference type="ARBA" id="ARBA00032605"/>
    </source>
</evidence>
<comment type="similarity">
    <text evidence="4 19">Belongs to the CobS family.</text>
</comment>
<organism evidence="20 21">
    <name type="scientific">Hohaiivirga grylli</name>
    <dbReference type="NCBI Taxonomy" id="3133970"/>
    <lineage>
        <taxon>Bacteria</taxon>
        <taxon>Pseudomonadati</taxon>
        <taxon>Pseudomonadota</taxon>
        <taxon>Alphaproteobacteria</taxon>
        <taxon>Hyphomicrobiales</taxon>
        <taxon>Methylobacteriaceae</taxon>
        <taxon>Hohaiivirga</taxon>
    </lineage>
</organism>
<accession>A0ABV0BHJ4</accession>
<evidence type="ECO:0000256" key="10">
    <source>
        <dbReference type="ARBA" id="ARBA00022692"/>
    </source>
</evidence>
<evidence type="ECO:0000256" key="4">
    <source>
        <dbReference type="ARBA" id="ARBA00010561"/>
    </source>
</evidence>
<dbReference type="PANTHER" id="PTHR34148:SF1">
    <property type="entry name" value="ADENOSYLCOBINAMIDE-GDP RIBAZOLETRANSFERASE"/>
    <property type="match status" value="1"/>
</dbReference>
<dbReference type="GO" id="GO:0051073">
    <property type="term" value="F:adenosylcobinamide-GDP ribazoletransferase activity"/>
    <property type="evidence" value="ECO:0007669"/>
    <property type="project" value="UniProtKB-EC"/>
</dbReference>
<evidence type="ECO:0000256" key="9">
    <source>
        <dbReference type="ARBA" id="ARBA00022679"/>
    </source>
</evidence>
<dbReference type="EMBL" id="JBBYXI010000002">
    <property type="protein sequence ID" value="MEN3930454.1"/>
    <property type="molecule type" value="Genomic_DNA"/>
</dbReference>
<comment type="caution">
    <text evidence="20">The sequence shown here is derived from an EMBL/GenBank/DDBJ whole genome shotgun (WGS) entry which is preliminary data.</text>
</comment>
<comment type="subcellular location">
    <subcellularLocation>
        <location evidence="2 19">Cell membrane</location>
        <topology evidence="2 19">Multi-pass membrane protein</topology>
    </subcellularLocation>
</comment>
<evidence type="ECO:0000256" key="7">
    <source>
        <dbReference type="ARBA" id="ARBA00022475"/>
    </source>
</evidence>
<gene>
    <name evidence="19 20" type="primary">cobS</name>
    <name evidence="20" type="ORF">WJT86_05165</name>
</gene>
<evidence type="ECO:0000256" key="11">
    <source>
        <dbReference type="ARBA" id="ARBA00022842"/>
    </source>
</evidence>
<keyword evidence="11 19" id="KW-0460">Magnesium</keyword>
<feature type="transmembrane region" description="Helical" evidence="19">
    <location>
        <begin position="131"/>
        <end position="154"/>
    </location>
</feature>
<evidence type="ECO:0000256" key="12">
    <source>
        <dbReference type="ARBA" id="ARBA00022989"/>
    </source>
</evidence>
<keyword evidence="12 19" id="KW-1133">Transmembrane helix</keyword>
<dbReference type="PANTHER" id="PTHR34148">
    <property type="entry name" value="ADENOSYLCOBINAMIDE-GDP RIBAZOLETRANSFERASE"/>
    <property type="match status" value="1"/>
</dbReference>
<protein>
    <recommendedName>
        <fullName evidence="6 19">Adenosylcobinamide-GDP ribazoletransferase</fullName>
        <ecNumber evidence="5 19">2.7.8.26</ecNumber>
    </recommendedName>
    <alternativeName>
        <fullName evidence="16 19">Cobalamin synthase</fullName>
    </alternativeName>
    <alternativeName>
        <fullName evidence="15 19">Cobalamin-5'-phosphate synthase</fullName>
    </alternativeName>
</protein>
<evidence type="ECO:0000256" key="17">
    <source>
        <dbReference type="ARBA" id="ARBA00048623"/>
    </source>
</evidence>
<comment type="catalytic activity">
    <reaction evidence="18 19">
        <text>alpha-ribazole 5'-phosphate + adenosylcob(III)inamide-GDP = adenosylcob(III)alamin 5'-phosphate + GMP + H(+)</text>
        <dbReference type="Rhea" id="RHEA:23560"/>
        <dbReference type="ChEBI" id="CHEBI:15378"/>
        <dbReference type="ChEBI" id="CHEBI:57918"/>
        <dbReference type="ChEBI" id="CHEBI:58115"/>
        <dbReference type="ChEBI" id="CHEBI:60487"/>
        <dbReference type="ChEBI" id="CHEBI:60493"/>
        <dbReference type="EC" id="2.7.8.26"/>
    </reaction>
</comment>
<proteinExistence type="inferred from homology"/>
<evidence type="ECO:0000256" key="16">
    <source>
        <dbReference type="ARBA" id="ARBA00032853"/>
    </source>
</evidence>
<evidence type="ECO:0000256" key="14">
    <source>
        <dbReference type="ARBA" id="ARBA00025228"/>
    </source>
</evidence>
<feature type="transmembrane region" description="Helical" evidence="19">
    <location>
        <begin position="160"/>
        <end position="183"/>
    </location>
</feature>
<evidence type="ECO:0000256" key="3">
    <source>
        <dbReference type="ARBA" id="ARBA00004663"/>
    </source>
</evidence>
<reference evidence="20 21" key="1">
    <citation type="submission" date="2024-04" db="EMBL/GenBank/DDBJ databases">
        <title>A novel species isolated from cricket.</title>
        <authorList>
            <person name="Wang H.-C."/>
        </authorList>
    </citation>
    <scope>NUCLEOTIDE SEQUENCE [LARGE SCALE GENOMIC DNA]</scope>
    <source>
        <strain evidence="20 21">WL0021</strain>
    </source>
</reference>
<keyword evidence="8 19" id="KW-0169">Cobalamin biosynthesis</keyword>
<dbReference type="RefSeq" id="WP_346336464.1">
    <property type="nucleotide sequence ID" value="NZ_JBBYXI010000002.1"/>
</dbReference>
<keyword evidence="7 19" id="KW-1003">Cell membrane</keyword>
<evidence type="ECO:0000256" key="8">
    <source>
        <dbReference type="ARBA" id="ARBA00022573"/>
    </source>
</evidence>
<dbReference type="HAMAP" id="MF_00719">
    <property type="entry name" value="CobS"/>
    <property type="match status" value="1"/>
</dbReference>
<keyword evidence="13 19" id="KW-0472">Membrane</keyword>
<feature type="transmembrane region" description="Helical" evidence="19">
    <location>
        <begin position="58"/>
        <end position="81"/>
    </location>
</feature>